<reference evidence="2 3" key="2">
    <citation type="submission" date="2023-12" db="EMBL/GenBank/DDBJ databases">
        <authorList>
            <consortium name="Cladostephus spongiosus"/>
            <person name="Lorente B."/>
            <person name="Cabral C."/>
            <person name="Frias J."/>
            <person name="Faria J."/>
            <person name="Toubarro D."/>
        </authorList>
    </citation>
    <scope>NUCLEOTIDE SEQUENCE [LARGE SCALE GENOMIC DNA]</scope>
    <source>
        <strain evidence="2 3">ZMCS4</strain>
    </source>
</reference>
<feature type="transmembrane region" description="Helical" evidence="1">
    <location>
        <begin position="32"/>
        <end position="54"/>
    </location>
</feature>
<comment type="caution">
    <text evidence="2">The sequence shown here is derived from an EMBL/GenBank/DDBJ whole genome shotgun (WGS) entry which is preliminary data.</text>
</comment>
<keyword evidence="3" id="KW-1185">Reference proteome</keyword>
<keyword evidence="1" id="KW-0812">Transmembrane</keyword>
<keyword evidence="1" id="KW-1133">Transmembrane helix</keyword>
<evidence type="ECO:0000313" key="2">
    <source>
        <dbReference type="EMBL" id="MEE1676326.1"/>
    </source>
</evidence>
<dbReference type="InterPro" id="IPR021344">
    <property type="entry name" value="DUF2970"/>
</dbReference>
<evidence type="ECO:0000313" key="3">
    <source>
        <dbReference type="Proteomes" id="UP001310248"/>
    </source>
</evidence>
<dbReference type="RefSeq" id="WP_163135278.1">
    <property type="nucleotide sequence ID" value="NZ_JAYDYW010000021.1"/>
</dbReference>
<reference evidence="3" key="1">
    <citation type="submission" date="2023-07" db="EMBL/GenBank/DDBJ databases">
        <title>Draft genome sequence of Agarivorans aestuarii strain ZMCS4, a CAZymes producing bacteria isolated from the marine brown algae Clodostephus spongiosus.</title>
        <authorList>
            <person name="Lorente B."/>
            <person name="Cabral C."/>
            <person name="Frias J."/>
            <person name="Faria J."/>
            <person name="Toubarro D."/>
        </authorList>
    </citation>
    <scope>NUCLEOTIDE SEQUENCE [LARGE SCALE GENOMIC DNA]</scope>
    <source>
        <strain evidence="3">ZMCS4</strain>
    </source>
</reference>
<organism evidence="2 3">
    <name type="scientific">Agarivorans aestuarii</name>
    <dbReference type="NCBI Taxonomy" id="1563703"/>
    <lineage>
        <taxon>Bacteria</taxon>
        <taxon>Pseudomonadati</taxon>
        <taxon>Pseudomonadota</taxon>
        <taxon>Gammaproteobacteria</taxon>
        <taxon>Alteromonadales</taxon>
        <taxon>Alteromonadaceae</taxon>
        <taxon>Agarivorans</taxon>
    </lineage>
</organism>
<proteinExistence type="predicted"/>
<dbReference type="EMBL" id="JAYDYW010000021">
    <property type="protein sequence ID" value="MEE1676326.1"/>
    <property type="molecule type" value="Genomic_DNA"/>
</dbReference>
<keyword evidence="1" id="KW-0472">Membrane</keyword>
<protein>
    <submittedName>
        <fullName evidence="2">DUF2970 domain-containing protein</fullName>
    </submittedName>
</protein>
<dbReference type="Proteomes" id="UP001310248">
    <property type="component" value="Unassembled WGS sequence"/>
</dbReference>
<evidence type="ECO:0000256" key="1">
    <source>
        <dbReference type="SAM" id="Phobius"/>
    </source>
</evidence>
<gene>
    <name evidence="2" type="ORF">SNR37_001936</name>
</gene>
<accession>A0ABU7GA86</accession>
<sequence length="55" mass="5962">MSVLKSVLGALFGVQSDKQRQHDFSQGKAWKFILVGIIMVTLFVLAVAALVSVIT</sequence>
<name>A0ABU7GA86_9ALTE</name>
<dbReference type="Pfam" id="PF11174">
    <property type="entry name" value="DUF2970"/>
    <property type="match status" value="1"/>
</dbReference>